<protein>
    <recommendedName>
        <fullName evidence="4">BZIP domain-containing protein</fullName>
    </recommendedName>
</protein>
<feature type="region of interest" description="Disordered" evidence="1">
    <location>
        <begin position="1"/>
        <end position="107"/>
    </location>
</feature>
<keyword evidence="3" id="KW-1185">Reference proteome</keyword>
<dbReference type="SUPFAM" id="SSF57959">
    <property type="entry name" value="Leucine zipper domain"/>
    <property type="match status" value="1"/>
</dbReference>
<dbReference type="Proteomes" id="UP001358417">
    <property type="component" value="Unassembled WGS sequence"/>
</dbReference>
<sequence length="483" mass="53232">MATTSPAVAGSTVVELKRPAPTTSNSGPQSTKKKPYVRQLTDKRREQNRRAQKIYREKLRKRLEDLEEQAAATGTTSTSSSSALGTPASRSTVNHVPIRGSSRQETSGLDVAPLVAAGDKAAEYLNSRMIRIEDAFLAAGDLPISHNPLTIGVQFDVIPSPPASEPEPEPTPESIHTHDDYGDLDLRPIWPMPPRKGNRPYLHDTPSSSYDLALTAISARRAPNSPRSSVTSSKTVPDIYANNLRLVGVGTIEASIAVGLCLRITRSAYINDHPSPFPGCCVALNSDAAGPKSIGYNFFQTHFAITTKLSEHISGVRGALRPSPAQMMNPHPCYLDCIVFPYFRDQTVQASMQGILDHEQLFLDIFHGGLVCWGGASDMAKSRRARKRQMSDNVAWSTRSWEAKKWFLRKYSWLIGTEEDEDKRGDADGIWKSSRWWWNMRGDVDSEDDGDDSGNGEDDDGEDPFVVENTIPIEFKWGEMGAS</sequence>
<feature type="region of interest" description="Disordered" evidence="1">
    <location>
        <begin position="159"/>
        <end position="183"/>
    </location>
</feature>
<organism evidence="2 3">
    <name type="scientific">Exophiala bonariae</name>
    <dbReference type="NCBI Taxonomy" id="1690606"/>
    <lineage>
        <taxon>Eukaryota</taxon>
        <taxon>Fungi</taxon>
        <taxon>Dikarya</taxon>
        <taxon>Ascomycota</taxon>
        <taxon>Pezizomycotina</taxon>
        <taxon>Eurotiomycetes</taxon>
        <taxon>Chaetothyriomycetidae</taxon>
        <taxon>Chaetothyriales</taxon>
        <taxon>Herpotrichiellaceae</taxon>
        <taxon>Exophiala</taxon>
    </lineage>
</organism>
<dbReference type="Gene3D" id="1.20.5.170">
    <property type="match status" value="1"/>
</dbReference>
<feature type="compositionally biased region" description="Acidic residues" evidence="1">
    <location>
        <begin position="445"/>
        <end position="465"/>
    </location>
</feature>
<dbReference type="CDD" id="cd14688">
    <property type="entry name" value="bZIP_YAP"/>
    <property type="match status" value="1"/>
</dbReference>
<evidence type="ECO:0008006" key="4">
    <source>
        <dbReference type="Google" id="ProtNLM"/>
    </source>
</evidence>
<name>A0AAV9ND03_9EURO</name>
<evidence type="ECO:0000313" key="3">
    <source>
        <dbReference type="Proteomes" id="UP001358417"/>
    </source>
</evidence>
<dbReference type="Pfam" id="PF11905">
    <property type="entry name" value="DUF3425"/>
    <property type="match status" value="1"/>
</dbReference>
<reference evidence="2 3" key="1">
    <citation type="submission" date="2023-08" db="EMBL/GenBank/DDBJ databases">
        <title>Black Yeasts Isolated from many extreme environments.</title>
        <authorList>
            <person name="Coleine C."/>
            <person name="Stajich J.E."/>
            <person name="Selbmann L."/>
        </authorList>
    </citation>
    <scope>NUCLEOTIDE SEQUENCE [LARGE SCALE GENOMIC DNA]</scope>
    <source>
        <strain evidence="2 3">CCFEE 5792</strain>
    </source>
</reference>
<dbReference type="GeneID" id="89971098"/>
<accession>A0AAV9ND03</accession>
<dbReference type="PANTHER" id="PTHR38116:SF5">
    <property type="entry name" value="BZIP DOMAIN-CONTAINING PROTEIN"/>
    <property type="match status" value="1"/>
</dbReference>
<dbReference type="InterPro" id="IPR021833">
    <property type="entry name" value="DUF3425"/>
</dbReference>
<feature type="compositionally biased region" description="Low complexity" evidence="1">
    <location>
        <begin position="70"/>
        <end position="91"/>
    </location>
</feature>
<feature type="compositionally biased region" description="Pro residues" evidence="1">
    <location>
        <begin position="159"/>
        <end position="171"/>
    </location>
</feature>
<feature type="compositionally biased region" description="Polar residues" evidence="1">
    <location>
        <begin position="21"/>
        <end position="30"/>
    </location>
</feature>
<evidence type="ECO:0000313" key="2">
    <source>
        <dbReference type="EMBL" id="KAK5052095.1"/>
    </source>
</evidence>
<feature type="compositionally biased region" description="Basic and acidic residues" evidence="1">
    <location>
        <begin position="40"/>
        <end position="57"/>
    </location>
</feature>
<proteinExistence type="predicted"/>
<dbReference type="EMBL" id="JAVRRD010000014">
    <property type="protein sequence ID" value="KAK5052095.1"/>
    <property type="molecule type" value="Genomic_DNA"/>
</dbReference>
<gene>
    <name evidence="2" type="ORF">LTR84_002899</name>
</gene>
<feature type="region of interest" description="Disordered" evidence="1">
    <location>
        <begin position="442"/>
        <end position="466"/>
    </location>
</feature>
<dbReference type="InterPro" id="IPR046347">
    <property type="entry name" value="bZIP_sf"/>
</dbReference>
<comment type="caution">
    <text evidence="2">The sequence shown here is derived from an EMBL/GenBank/DDBJ whole genome shotgun (WGS) entry which is preliminary data.</text>
</comment>
<dbReference type="AlphaFoldDB" id="A0AAV9ND03"/>
<evidence type="ECO:0000256" key="1">
    <source>
        <dbReference type="SAM" id="MobiDB-lite"/>
    </source>
</evidence>
<dbReference type="GO" id="GO:0003700">
    <property type="term" value="F:DNA-binding transcription factor activity"/>
    <property type="evidence" value="ECO:0007669"/>
    <property type="project" value="InterPro"/>
</dbReference>
<dbReference type="RefSeq" id="XP_064706109.1">
    <property type="nucleotide sequence ID" value="XM_064846499.1"/>
</dbReference>
<dbReference type="PANTHER" id="PTHR38116">
    <property type="entry name" value="CHROMOSOME 7, WHOLE GENOME SHOTGUN SEQUENCE"/>
    <property type="match status" value="1"/>
</dbReference>